<comment type="caution">
    <text evidence="1">The sequence shown here is derived from an EMBL/GenBank/DDBJ whole genome shotgun (WGS) entry which is preliminary data.</text>
</comment>
<accession>A0A060QK16</accession>
<proteinExistence type="predicted"/>
<evidence type="ECO:0000313" key="1">
    <source>
        <dbReference type="EMBL" id="CDG39162.1"/>
    </source>
</evidence>
<organism evidence="1 2">
    <name type="scientific">Asaia bogorensis</name>
    <dbReference type="NCBI Taxonomy" id="91915"/>
    <lineage>
        <taxon>Bacteria</taxon>
        <taxon>Pseudomonadati</taxon>
        <taxon>Pseudomonadota</taxon>
        <taxon>Alphaproteobacteria</taxon>
        <taxon>Acetobacterales</taxon>
        <taxon>Acetobacteraceae</taxon>
        <taxon>Asaia</taxon>
    </lineage>
</organism>
<dbReference type="EMBL" id="CBLX010000009">
    <property type="protein sequence ID" value="CDG39162.1"/>
    <property type="molecule type" value="Genomic_DNA"/>
</dbReference>
<name>A0A060QK16_9PROT</name>
<evidence type="ECO:0000313" key="2">
    <source>
        <dbReference type="Proteomes" id="UP000027583"/>
    </source>
</evidence>
<reference evidence="1 2" key="1">
    <citation type="journal article" date="2014" name="Genome Biol. Evol.">
        <title>Acetic acid bacteria genomes reveal functional traits for adaptation to life in insect guts.</title>
        <authorList>
            <person name="Chouaia B."/>
            <person name="Gaiarsa S."/>
            <person name="Crotti E."/>
            <person name="Comandatore F."/>
            <person name="Degli Esposti M."/>
            <person name="Ricci I."/>
            <person name="Alma A."/>
            <person name="Favia G."/>
            <person name="Bandi C."/>
            <person name="Daffonchio D."/>
        </authorList>
    </citation>
    <scope>NUCLEOTIDE SEQUENCE [LARGE SCALE GENOMIC DNA]</scope>
    <source>
        <strain evidence="1 2">SF2.1</strain>
    </source>
</reference>
<reference evidence="1 2" key="2">
    <citation type="journal article" date="2014" name="PLoS ONE">
        <title>Evolution of mitochondria reconstructed from the energy metabolism of living bacteria.</title>
        <authorList>
            <person name="Degli Esposti M."/>
            <person name="Chouaia B."/>
            <person name="Comandatore F."/>
            <person name="Crotti E."/>
            <person name="Sassera D."/>
            <person name="Lievens P.M."/>
            <person name="Daffonchio D."/>
            <person name="Bandi C."/>
        </authorList>
    </citation>
    <scope>NUCLEOTIDE SEQUENCE [LARGE SCALE GENOMIC DNA]</scope>
    <source>
        <strain evidence="1 2">SF2.1</strain>
    </source>
</reference>
<protein>
    <submittedName>
        <fullName evidence="1">Uncharacterized protein</fullName>
    </submittedName>
</protein>
<dbReference type="Proteomes" id="UP000027583">
    <property type="component" value="Unassembled WGS sequence"/>
</dbReference>
<dbReference type="AlphaFoldDB" id="A0A060QK16"/>
<sequence length="67" mass="7351">MSLTSVLARRMRRTRAKALQIVWIVTEPLPPAPQGATCQCLPAPQGTDTHNTFMLQACHLLVNLPKG</sequence>
<gene>
    <name evidence="1" type="ORF">ASAP_1117</name>
</gene>